<keyword evidence="1" id="KW-1133">Transmembrane helix</keyword>
<accession>A0A645FEL9</accession>
<gene>
    <name evidence="2" type="ORF">SDC9_159097</name>
</gene>
<dbReference type="EMBL" id="VSSQ01058050">
    <property type="protein sequence ID" value="MPN11789.1"/>
    <property type="molecule type" value="Genomic_DNA"/>
</dbReference>
<sequence>MLPFPKRNRLSQFVEQQAHTHEKAIVDSKRNASNQFVLTNRLDDALESQQDFEKVRSCFFVVYVSKSALIFVLQVMCYLVRLGGEILSVLFYFFEINLNNHKR</sequence>
<reference evidence="2" key="1">
    <citation type="submission" date="2019-08" db="EMBL/GenBank/DDBJ databases">
        <authorList>
            <person name="Kucharzyk K."/>
            <person name="Murdoch R.W."/>
            <person name="Higgins S."/>
            <person name="Loffler F."/>
        </authorList>
    </citation>
    <scope>NUCLEOTIDE SEQUENCE</scope>
</reference>
<dbReference type="AlphaFoldDB" id="A0A645FEL9"/>
<proteinExistence type="predicted"/>
<organism evidence="2">
    <name type="scientific">bioreactor metagenome</name>
    <dbReference type="NCBI Taxonomy" id="1076179"/>
    <lineage>
        <taxon>unclassified sequences</taxon>
        <taxon>metagenomes</taxon>
        <taxon>ecological metagenomes</taxon>
    </lineage>
</organism>
<comment type="caution">
    <text evidence="2">The sequence shown here is derived from an EMBL/GenBank/DDBJ whole genome shotgun (WGS) entry which is preliminary data.</text>
</comment>
<keyword evidence="1" id="KW-0472">Membrane</keyword>
<evidence type="ECO:0000313" key="2">
    <source>
        <dbReference type="EMBL" id="MPN11789.1"/>
    </source>
</evidence>
<evidence type="ECO:0000256" key="1">
    <source>
        <dbReference type="SAM" id="Phobius"/>
    </source>
</evidence>
<protein>
    <submittedName>
        <fullName evidence="2">Uncharacterized protein</fullName>
    </submittedName>
</protein>
<keyword evidence="1" id="KW-0812">Transmembrane</keyword>
<name>A0A645FEL9_9ZZZZ</name>
<feature type="transmembrane region" description="Helical" evidence="1">
    <location>
        <begin position="69"/>
        <end position="94"/>
    </location>
</feature>